<sequence length="836" mass="88461">MPNFNDDSDDTVNEPLLQPENDIREFNQSAKFVSSKPKTDSTNERSDNANIGTKIQKTSPETSSENNTFKSITTDIASASTSVTAPIRNYMNTNIFGVIDTSASNSTKTTLIVEIDNTKSSAYSPSPLIFTTAKIHTDNKTKDLEPLQVTPVPILSTIEGNVIKSIPSTFHSSEKHNDAVKSKSESQKKCNYENEQSIIKNASNIKEHSEIIGSNIKSTVVSTNEAKPAPGQSTKQTSLDMTLISQADSKIPIGTSKVGVIISSSTNILLDEKTQTTAVDTTKKNVSEKSLVEHSKFEIVQQKPRKTNNEKQSFLIDESQKQTSNGVTPQKHSLNGNKASILTSSNSENKSNKEKAPKSVSSLPINKQLQRQKKTVEDISISDAKNQNIVCDPKVNISQDSTSLPENKIKGSIINPTMPKTSLESPTKCSSSSMSNYSAVSDKPTFVSSVLKGEVNISDKTGPATSVLSGKGKNVDKKSSLISEPTEKKNIPDKTGSLISVPKGKTVSSDKPVFLTSITPVTANSNDRSKNISKTSPLTSVPLGKANNIDKSGSMNSGSTGKTNTADKHVSASSVPVVKPNTIEKPSSSTSVPLSKENIENKPDSSSSVSAVSTNNNIKPGPVASGSSVKVNTAGSSTSLTSASKGAANSTTKPGSVNSVLSEKVNTIEKFASVKSTPKEQTNTVISSSKNTALVTKSSRKDPVTTTSGSNISKSITAKSSGKEFVAELKKVSEKPKTKISPTLKSESSIAPSDSKSNKSIPFTASTNVLTNVSTSVGNKKLGFETHATSSSSVTSSIKGSVVSSLPSSSTSAKNIIGTNKNIEPMFSENNKDSRA</sequence>
<feature type="compositionally biased region" description="Polar residues" evidence="1">
    <location>
        <begin position="359"/>
        <end position="369"/>
    </location>
</feature>
<evidence type="ECO:0000256" key="1">
    <source>
        <dbReference type="SAM" id="MobiDB-lite"/>
    </source>
</evidence>
<dbReference type="InParanoid" id="A0A194RHU1"/>
<gene>
    <name evidence="2" type="ORF">RR48_13751</name>
</gene>
<feature type="compositionally biased region" description="Polar residues" evidence="1">
    <location>
        <begin position="813"/>
        <end position="822"/>
    </location>
</feature>
<feature type="compositionally biased region" description="Polar residues" evidence="1">
    <location>
        <begin position="48"/>
        <end position="67"/>
    </location>
</feature>
<feature type="compositionally biased region" description="Polar residues" evidence="1">
    <location>
        <begin position="740"/>
        <end position="763"/>
    </location>
</feature>
<name>A0A194RHU1_PAPMA</name>
<feature type="region of interest" description="Disordered" evidence="1">
    <location>
        <begin position="731"/>
        <end position="763"/>
    </location>
</feature>
<evidence type="ECO:0000313" key="3">
    <source>
        <dbReference type="Proteomes" id="UP000053240"/>
    </source>
</evidence>
<feature type="region of interest" description="Disordered" evidence="1">
    <location>
        <begin position="1"/>
        <end position="67"/>
    </location>
</feature>
<feature type="compositionally biased region" description="Polar residues" evidence="1">
    <location>
        <begin position="414"/>
        <end position="429"/>
    </location>
</feature>
<dbReference type="AlphaFoldDB" id="A0A194RHU1"/>
<dbReference type="EMBL" id="KQ460205">
    <property type="protein sequence ID" value="KPJ16895.1"/>
    <property type="molecule type" value="Genomic_DNA"/>
</dbReference>
<feature type="compositionally biased region" description="Basic and acidic residues" evidence="1">
    <location>
        <begin position="473"/>
        <end position="492"/>
    </location>
</feature>
<accession>A0A194RHU1</accession>
<feature type="compositionally biased region" description="Polar residues" evidence="1">
    <location>
        <begin position="584"/>
        <end position="593"/>
    </location>
</feature>
<keyword evidence="3" id="KW-1185">Reference proteome</keyword>
<feature type="region of interest" description="Disordered" evidence="1">
    <location>
        <begin position="522"/>
        <end position="657"/>
    </location>
</feature>
<feature type="compositionally biased region" description="Acidic residues" evidence="1">
    <location>
        <begin position="1"/>
        <end position="12"/>
    </location>
</feature>
<feature type="region of interest" description="Disordered" evidence="1">
    <location>
        <begin position="786"/>
        <end position="836"/>
    </location>
</feature>
<dbReference type="STRING" id="76193.A0A194RHU1"/>
<feature type="region of interest" description="Disordered" evidence="1">
    <location>
        <begin position="468"/>
        <end position="497"/>
    </location>
</feature>
<feature type="region of interest" description="Disordered" evidence="1">
    <location>
        <begin position="401"/>
        <end position="436"/>
    </location>
</feature>
<dbReference type="Proteomes" id="UP000053240">
    <property type="component" value="Unassembled WGS sequence"/>
</dbReference>
<feature type="compositionally biased region" description="Low complexity" evidence="1">
    <location>
        <begin position="633"/>
        <end position="648"/>
    </location>
</feature>
<evidence type="ECO:0000313" key="2">
    <source>
        <dbReference type="EMBL" id="KPJ16895.1"/>
    </source>
</evidence>
<proteinExistence type="predicted"/>
<organism evidence="2 3">
    <name type="scientific">Papilio machaon</name>
    <name type="common">Old World swallowtail butterfly</name>
    <dbReference type="NCBI Taxonomy" id="76193"/>
    <lineage>
        <taxon>Eukaryota</taxon>
        <taxon>Metazoa</taxon>
        <taxon>Ecdysozoa</taxon>
        <taxon>Arthropoda</taxon>
        <taxon>Hexapoda</taxon>
        <taxon>Insecta</taxon>
        <taxon>Pterygota</taxon>
        <taxon>Neoptera</taxon>
        <taxon>Endopterygota</taxon>
        <taxon>Lepidoptera</taxon>
        <taxon>Glossata</taxon>
        <taxon>Ditrysia</taxon>
        <taxon>Papilionoidea</taxon>
        <taxon>Papilionidae</taxon>
        <taxon>Papilioninae</taxon>
        <taxon>Papilio</taxon>
    </lineage>
</organism>
<protein>
    <submittedName>
        <fullName evidence="2">Uncharacterized protein</fullName>
    </submittedName>
</protein>
<feature type="compositionally biased region" description="Polar residues" evidence="1">
    <location>
        <begin position="321"/>
        <end position="343"/>
    </location>
</feature>
<feature type="region of interest" description="Disordered" evidence="1">
    <location>
        <begin position="318"/>
        <end position="372"/>
    </location>
</feature>
<feature type="compositionally biased region" description="Polar residues" evidence="1">
    <location>
        <begin position="522"/>
        <end position="539"/>
    </location>
</feature>
<feature type="compositionally biased region" description="Basic and acidic residues" evidence="1">
    <location>
        <begin position="37"/>
        <end position="47"/>
    </location>
</feature>
<feature type="compositionally biased region" description="Low complexity" evidence="1">
    <location>
        <begin position="789"/>
        <end position="812"/>
    </location>
</feature>
<feature type="compositionally biased region" description="Polar residues" evidence="1">
    <location>
        <begin position="549"/>
        <end position="564"/>
    </location>
</feature>
<reference evidence="2 3" key="1">
    <citation type="journal article" date="2015" name="Nat. Commun.">
        <title>Outbred genome sequencing and CRISPR/Cas9 gene editing in butterflies.</title>
        <authorList>
            <person name="Li X."/>
            <person name="Fan D."/>
            <person name="Zhang W."/>
            <person name="Liu G."/>
            <person name="Zhang L."/>
            <person name="Zhao L."/>
            <person name="Fang X."/>
            <person name="Chen L."/>
            <person name="Dong Y."/>
            <person name="Chen Y."/>
            <person name="Ding Y."/>
            <person name="Zhao R."/>
            <person name="Feng M."/>
            <person name="Zhu Y."/>
            <person name="Feng Y."/>
            <person name="Jiang X."/>
            <person name="Zhu D."/>
            <person name="Xiang H."/>
            <person name="Feng X."/>
            <person name="Li S."/>
            <person name="Wang J."/>
            <person name="Zhang G."/>
            <person name="Kronforst M.R."/>
            <person name="Wang W."/>
        </authorList>
    </citation>
    <scope>NUCLEOTIDE SEQUENCE [LARGE SCALE GENOMIC DNA]</scope>
    <source>
        <strain evidence="2">Ya'a_city_454_Pm</strain>
        <tissue evidence="2">Whole body</tissue>
    </source>
</reference>